<name>A0AAP0DI85_9ASTR</name>
<reference evidence="10 11" key="1">
    <citation type="submission" date="2024-04" db="EMBL/GenBank/DDBJ databases">
        <title>The reference genome of an endangered Asteraceae, Deinandra increscens subsp. villosa, native to the Central Coast of California.</title>
        <authorList>
            <person name="Guilliams M."/>
            <person name="Hasenstab-Lehman K."/>
            <person name="Meyer R."/>
            <person name="Mcevoy S."/>
        </authorList>
    </citation>
    <scope>NUCLEOTIDE SEQUENCE [LARGE SCALE GENOMIC DNA]</scope>
    <source>
        <tissue evidence="10">Leaf</tissue>
    </source>
</reference>
<keyword evidence="6" id="KW-0175">Coiled coil</keyword>
<protein>
    <submittedName>
        <fullName evidence="10">Uncharacterized protein</fullName>
    </submittedName>
</protein>
<dbReference type="GO" id="GO:0015074">
    <property type="term" value="P:DNA integration"/>
    <property type="evidence" value="ECO:0007669"/>
    <property type="project" value="InterPro"/>
</dbReference>
<gene>
    <name evidence="10" type="ORF">SSX86_003936</name>
</gene>
<dbReference type="InterPro" id="IPR001878">
    <property type="entry name" value="Znf_CCHC"/>
</dbReference>
<dbReference type="Gene3D" id="3.30.420.10">
    <property type="entry name" value="Ribonuclease H-like superfamily/Ribonuclease H"/>
    <property type="match status" value="1"/>
</dbReference>
<keyword evidence="5" id="KW-0863">Zinc-finger</keyword>
<proteinExistence type="predicted"/>
<feature type="compositionally biased region" description="Low complexity" evidence="7">
    <location>
        <begin position="615"/>
        <end position="627"/>
    </location>
</feature>
<dbReference type="SUPFAM" id="SSF57756">
    <property type="entry name" value="Retrovirus zinc finger-like domains"/>
    <property type="match status" value="1"/>
</dbReference>
<dbReference type="EMBL" id="JBCNJP010000007">
    <property type="protein sequence ID" value="KAK9075610.1"/>
    <property type="molecule type" value="Genomic_DNA"/>
</dbReference>
<dbReference type="Gene3D" id="4.10.60.10">
    <property type="entry name" value="Zinc finger, CCHC-type"/>
    <property type="match status" value="1"/>
</dbReference>
<dbReference type="Pfam" id="PF00098">
    <property type="entry name" value="zf-CCHC"/>
    <property type="match status" value="1"/>
</dbReference>
<dbReference type="InterPro" id="IPR054722">
    <property type="entry name" value="PolX-like_BBD"/>
</dbReference>
<feature type="region of interest" description="Disordered" evidence="7">
    <location>
        <begin position="1256"/>
        <end position="1285"/>
    </location>
</feature>
<evidence type="ECO:0000259" key="8">
    <source>
        <dbReference type="PROSITE" id="PS50158"/>
    </source>
</evidence>
<dbReference type="Pfam" id="PF22936">
    <property type="entry name" value="Pol_BBD"/>
    <property type="match status" value="1"/>
</dbReference>
<dbReference type="Pfam" id="PF07727">
    <property type="entry name" value="RVT_2"/>
    <property type="match status" value="1"/>
</dbReference>
<feature type="region of interest" description="Disordered" evidence="7">
    <location>
        <begin position="615"/>
        <end position="678"/>
    </location>
</feature>
<feature type="compositionally biased region" description="Polar residues" evidence="7">
    <location>
        <begin position="842"/>
        <end position="851"/>
    </location>
</feature>
<dbReference type="PANTHER" id="PTHR42648">
    <property type="entry name" value="TRANSPOSASE, PUTATIVE-RELATED"/>
    <property type="match status" value="1"/>
</dbReference>
<feature type="domain" description="CCHC-type" evidence="8">
    <location>
        <begin position="344"/>
        <end position="360"/>
    </location>
</feature>
<dbReference type="InterPro" id="IPR036875">
    <property type="entry name" value="Znf_CCHC_sf"/>
</dbReference>
<evidence type="ECO:0000313" key="11">
    <source>
        <dbReference type="Proteomes" id="UP001408789"/>
    </source>
</evidence>
<dbReference type="GO" id="GO:0004190">
    <property type="term" value="F:aspartic-type endopeptidase activity"/>
    <property type="evidence" value="ECO:0007669"/>
    <property type="project" value="UniProtKB-KW"/>
</dbReference>
<evidence type="ECO:0000256" key="6">
    <source>
        <dbReference type="SAM" id="Coils"/>
    </source>
</evidence>
<feature type="region of interest" description="Disordered" evidence="7">
    <location>
        <begin position="792"/>
        <end position="851"/>
    </location>
</feature>
<dbReference type="InterPro" id="IPR025724">
    <property type="entry name" value="GAG-pre-integrase_dom"/>
</dbReference>
<sequence length="1706" mass="192350">MTDLTLGSLNGSSNKPPIFTPDDFDTWKLKMEGFVRSLDRRIWNRLTVGPYNPTVQSADDAQVQIPKPLDKYVEADYTELKYDHKAYWTLQAALPNSILVGFKGYKTAHGLWNALSEMYEGSSEVKENKKDVLKQRYENFNYKTGESMTNQYLRFVSLLDELQKVEVKTEQADANRKFLRSLPPAWTVYTVSIRECKDLKKLKLSELHGVLSAYEMELNFKQNNFPEASPQLQTTALVTTDFQKISNSSQYYSPSVSFIESPRGSESSSTLFDNSHSAYVTTDSSQGFTCEDLECIGADYLEEMDILTQLGMVSVRAQRFYKRTGRTYKGSKESLIGLDKSKAKCYNCHQLGHFARECKQPRRDGQNNNNNVQQRSNHGSNNSSSQHNNNNSNQQPTQPKPLGNQNVVAAVANQTKCYEWDDFITEFEPINHALMAKEDSTEQVNEIPEKVLENLCSPACIEQVSKYRKHNTDLIDEVSNLNELKNCFKKTETAYITKIENLNKEFDVLKQTNSILETQLEDLLNKLTISREETKDAKAENDVLEIKQKDALFTCDKFQTANKKAEKLWNGAMHGKTGIGYNNVEPPKEYSHVIAPIQALQKECSVSLIVDSTASSSSESESVESSSNCEVKDASTSASVDQSKALKPKVAFPPPTIYEPKDSKVGGKLPEQPKPSETERMGHMAATCKFNPLSKAQNLLKPKSVSTQKRSTCRTSPIRSNTMKYFDTESNKILIGNNKNGSFSVLKSNRVPAELQPEKLSTGREVQPEISKTLRSVTAPRQRPRVQFTDEYDLCEGQERRNPSRGKTFSRENFVKNKHNSQPKVPSSSSGSATAAFHSERSSQTNKFSNLNARISPVTRVDQTYISPSELPKVPNKGQKSLWVVDSGCTCHMIGNKHVLENPKNINGGPVAFGSAKGHITAQGAVSNGMLTFDKVNFVDTLNFNLLSVSQMCDKNLNLMFTEKDTIVLKPGVKIPKELVLLRAPRREGLYILDLSAATPASGIACFISKALVDESDLWHRRLCHVNYKNMNRIVNLSLVKGLPNKQFNCCEHCVSCLKGKQHKISFKPKTESSITQPLELLHMDLFGPTRVMSIWKRSYCFVIIDDYTRYTWVFFLKTKDETGDLLKTLIVSLENQAKLKVRTIRSDNGTEFKNHVLNSFCEEKGILRQFSAPRTPQQNGVAERRNRTLIEAARAMLADSKLPVIFWAEAVNTARYVQNKTLIVKGKNKTAFELWREVYPVELPVEVQADPVAVESPNEIQPENNFSVNSENNESNNSTDAGSNEYSFEHLISDSVPSSHEATESSEPVSQTNNIELLPQLNIPHNGRSHEFPLFPDRRVEVPTKINDALEDESWVETMQEELFQINKQKVWELVDLPGGEEPVGTKWDVYVKQPPGFEDPHYPNKVCKLIKALYGLKQAPRTWYETLSNYLLVNGYKRGAIDKTLFVKSDGKDTLMVQIYVDDIIFGSSSAALCKEFEGLMQSKFEMSSMGELNFFLGLFDMQSVSTSRTPISTSHKLHSDLSGKPVDVHLYRAMIGSLLYLTASRPGIMFSVCLCARYQCQPKESRMLAVKRIFRYLKGQPKLGLWYPKNSNFSFKAYTDSDYAGCNLDKKSTSGGCQFLGERLVSWQCKKQTCVSTSTTEAEYIAASSCCSQVLWIQNQMLDYGIKFMETPILADNNSAISITNNPVQHSKAKHIDIRYHFI</sequence>
<keyword evidence="3" id="KW-0064">Aspartyl protease</keyword>
<evidence type="ECO:0000256" key="5">
    <source>
        <dbReference type="PROSITE-ProRule" id="PRU00047"/>
    </source>
</evidence>
<keyword evidence="1" id="KW-0645">Protease</keyword>
<dbReference type="InterPro" id="IPR039537">
    <property type="entry name" value="Retrotran_Ty1/copia-like"/>
</dbReference>
<dbReference type="GO" id="GO:0008270">
    <property type="term" value="F:zinc ion binding"/>
    <property type="evidence" value="ECO:0007669"/>
    <property type="project" value="UniProtKB-KW"/>
</dbReference>
<dbReference type="PROSITE" id="PS50158">
    <property type="entry name" value="ZF_CCHC"/>
    <property type="match status" value="1"/>
</dbReference>
<feature type="compositionally biased region" description="Low complexity" evidence="7">
    <location>
        <begin position="367"/>
        <end position="395"/>
    </location>
</feature>
<evidence type="ECO:0000259" key="9">
    <source>
        <dbReference type="PROSITE" id="PS50994"/>
    </source>
</evidence>
<dbReference type="Pfam" id="PF14223">
    <property type="entry name" value="Retrotran_gag_2"/>
    <property type="match status" value="1"/>
</dbReference>
<dbReference type="CDD" id="cd09272">
    <property type="entry name" value="RNase_HI_RT_Ty1"/>
    <property type="match status" value="1"/>
</dbReference>
<feature type="region of interest" description="Disordered" evidence="7">
    <location>
        <begin position="359"/>
        <end position="403"/>
    </location>
</feature>
<feature type="coiled-coil region" evidence="6">
    <location>
        <begin position="499"/>
        <end position="540"/>
    </location>
</feature>
<dbReference type="InterPro" id="IPR043502">
    <property type="entry name" value="DNA/RNA_pol_sf"/>
</dbReference>
<dbReference type="PANTHER" id="PTHR42648:SF32">
    <property type="entry name" value="RIBONUCLEASE H-LIKE DOMAIN, GAG-PRE-INTEGRASE DOMAIN PROTEIN-RELATED"/>
    <property type="match status" value="1"/>
</dbReference>
<feature type="domain" description="Integrase catalytic" evidence="9">
    <location>
        <begin position="1074"/>
        <end position="1240"/>
    </location>
</feature>
<evidence type="ECO:0000256" key="3">
    <source>
        <dbReference type="ARBA" id="ARBA00022750"/>
    </source>
</evidence>
<evidence type="ECO:0000313" key="10">
    <source>
        <dbReference type="EMBL" id="KAK9075610.1"/>
    </source>
</evidence>
<dbReference type="GO" id="GO:0006508">
    <property type="term" value="P:proteolysis"/>
    <property type="evidence" value="ECO:0007669"/>
    <property type="project" value="UniProtKB-KW"/>
</dbReference>
<dbReference type="SUPFAM" id="SSF56672">
    <property type="entry name" value="DNA/RNA polymerases"/>
    <property type="match status" value="1"/>
</dbReference>
<keyword evidence="2" id="KW-0479">Metal-binding</keyword>
<dbReference type="InterPro" id="IPR013103">
    <property type="entry name" value="RVT_2"/>
</dbReference>
<dbReference type="InterPro" id="IPR001584">
    <property type="entry name" value="Integrase_cat-core"/>
</dbReference>
<dbReference type="SMART" id="SM00343">
    <property type="entry name" value="ZnF_C2HC"/>
    <property type="match status" value="1"/>
</dbReference>
<evidence type="ECO:0000256" key="2">
    <source>
        <dbReference type="ARBA" id="ARBA00022723"/>
    </source>
</evidence>
<dbReference type="SUPFAM" id="SSF53098">
    <property type="entry name" value="Ribonuclease H-like"/>
    <property type="match status" value="1"/>
</dbReference>
<dbReference type="InterPro" id="IPR012337">
    <property type="entry name" value="RNaseH-like_sf"/>
</dbReference>
<evidence type="ECO:0000256" key="4">
    <source>
        <dbReference type="ARBA" id="ARBA00022801"/>
    </source>
</evidence>
<keyword evidence="5" id="KW-0862">Zinc</keyword>
<dbReference type="Proteomes" id="UP001408789">
    <property type="component" value="Unassembled WGS sequence"/>
</dbReference>
<organism evidence="10 11">
    <name type="scientific">Deinandra increscens subsp. villosa</name>
    <dbReference type="NCBI Taxonomy" id="3103831"/>
    <lineage>
        <taxon>Eukaryota</taxon>
        <taxon>Viridiplantae</taxon>
        <taxon>Streptophyta</taxon>
        <taxon>Embryophyta</taxon>
        <taxon>Tracheophyta</taxon>
        <taxon>Spermatophyta</taxon>
        <taxon>Magnoliopsida</taxon>
        <taxon>eudicotyledons</taxon>
        <taxon>Gunneridae</taxon>
        <taxon>Pentapetalae</taxon>
        <taxon>asterids</taxon>
        <taxon>campanulids</taxon>
        <taxon>Asterales</taxon>
        <taxon>Asteraceae</taxon>
        <taxon>Asteroideae</taxon>
        <taxon>Heliantheae alliance</taxon>
        <taxon>Madieae</taxon>
        <taxon>Madiinae</taxon>
        <taxon>Deinandra</taxon>
    </lineage>
</organism>
<keyword evidence="4" id="KW-0378">Hydrolase</keyword>
<dbReference type="InterPro" id="IPR036397">
    <property type="entry name" value="RNaseH_sf"/>
</dbReference>
<dbReference type="Pfam" id="PF13976">
    <property type="entry name" value="gag_pre-integrs"/>
    <property type="match status" value="1"/>
</dbReference>
<dbReference type="Pfam" id="PF00665">
    <property type="entry name" value="rve"/>
    <property type="match status" value="1"/>
</dbReference>
<evidence type="ECO:0000256" key="7">
    <source>
        <dbReference type="SAM" id="MobiDB-lite"/>
    </source>
</evidence>
<feature type="compositionally biased region" description="Low complexity" evidence="7">
    <location>
        <begin position="827"/>
        <end position="837"/>
    </location>
</feature>
<keyword evidence="11" id="KW-1185">Reference proteome</keyword>
<accession>A0AAP0DI85</accession>
<comment type="caution">
    <text evidence="10">The sequence shown here is derived from an EMBL/GenBank/DDBJ whole genome shotgun (WGS) entry which is preliminary data.</text>
</comment>
<dbReference type="PROSITE" id="PS50994">
    <property type="entry name" value="INTEGRASE"/>
    <property type="match status" value="1"/>
</dbReference>
<dbReference type="GO" id="GO:0003676">
    <property type="term" value="F:nucleic acid binding"/>
    <property type="evidence" value="ECO:0007669"/>
    <property type="project" value="InterPro"/>
</dbReference>
<evidence type="ECO:0000256" key="1">
    <source>
        <dbReference type="ARBA" id="ARBA00022670"/>
    </source>
</evidence>
<feature type="compositionally biased region" description="Low complexity" evidence="7">
    <location>
        <begin position="1264"/>
        <end position="1279"/>
    </location>
</feature>